<dbReference type="Proteomes" id="UP000290218">
    <property type="component" value="Unassembled WGS sequence"/>
</dbReference>
<evidence type="ECO:0000313" key="2">
    <source>
        <dbReference type="EMBL" id="RXK52875.1"/>
    </source>
</evidence>
<feature type="chain" id="PRO_5020536717" description="PEP-CTERM sorting domain-containing protein" evidence="1">
    <location>
        <begin position="23"/>
        <end position="197"/>
    </location>
</feature>
<keyword evidence="1" id="KW-0732">Signal</keyword>
<name>A0A4Q1C3R3_9BACT</name>
<evidence type="ECO:0008006" key="4">
    <source>
        <dbReference type="Google" id="ProtNLM"/>
    </source>
</evidence>
<dbReference type="RefSeq" id="WP_129048465.1">
    <property type="nucleotide sequence ID" value="NZ_SDHX01000002.1"/>
</dbReference>
<keyword evidence="3" id="KW-1185">Reference proteome</keyword>
<comment type="caution">
    <text evidence="2">The sequence shown here is derived from an EMBL/GenBank/DDBJ whole genome shotgun (WGS) entry which is preliminary data.</text>
</comment>
<protein>
    <recommendedName>
        <fullName evidence="4">PEP-CTERM sorting domain-containing protein</fullName>
    </recommendedName>
</protein>
<evidence type="ECO:0000313" key="3">
    <source>
        <dbReference type="Proteomes" id="UP000290218"/>
    </source>
</evidence>
<proteinExistence type="predicted"/>
<reference evidence="2 3" key="1">
    <citation type="submission" date="2019-01" db="EMBL/GenBank/DDBJ databases">
        <title>Lacunisphaera sp. strain TWA-58.</title>
        <authorList>
            <person name="Chen W.-M."/>
        </authorList>
    </citation>
    <scope>NUCLEOTIDE SEQUENCE [LARGE SCALE GENOMIC DNA]</scope>
    <source>
        <strain evidence="2 3">TWA-58</strain>
    </source>
</reference>
<gene>
    <name evidence="2" type="ORF">ESB00_14275</name>
</gene>
<dbReference type="EMBL" id="SDHX01000002">
    <property type="protein sequence ID" value="RXK52875.1"/>
    <property type="molecule type" value="Genomic_DNA"/>
</dbReference>
<dbReference type="AlphaFoldDB" id="A0A4Q1C3R3"/>
<organism evidence="2 3">
    <name type="scientific">Oleiharenicola lentus</name>
    <dbReference type="NCBI Taxonomy" id="2508720"/>
    <lineage>
        <taxon>Bacteria</taxon>
        <taxon>Pseudomonadati</taxon>
        <taxon>Verrucomicrobiota</taxon>
        <taxon>Opitutia</taxon>
        <taxon>Opitutales</taxon>
        <taxon>Opitutaceae</taxon>
        <taxon>Oleiharenicola</taxon>
    </lineage>
</organism>
<feature type="signal peptide" evidence="1">
    <location>
        <begin position="1"/>
        <end position="22"/>
    </location>
</feature>
<accession>A0A4Q1C3R3</accession>
<evidence type="ECO:0000256" key="1">
    <source>
        <dbReference type="SAM" id="SignalP"/>
    </source>
</evidence>
<sequence length="197" mass="21443">MNIRALLKTVGLALALTGVAQASDLTWTSQFSGSPLKFLNFNNVSAGSHYYSNTFDITPSGFNPLTMTIDSAVASFAFADDGDSYEEWVDITLAGNLFINEEVDGAHPSSSYAWYSDSLGVTLLADLQADGKLAFKVQLLDTVRYNKEDTYLKVAKLVAKGHENPPHKVPDESNTVILMGAAMLSLIALRKRFARRA</sequence>